<comment type="caution">
    <text evidence="2">The sequence shown here is derived from an EMBL/GenBank/DDBJ whole genome shotgun (WGS) entry which is preliminary data.</text>
</comment>
<dbReference type="PIRSF" id="PIRSF038925">
    <property type="entry name" value="AMP-prot_trans"/>
    <property type="match status" value="1"/>
</dbReference>
<dbReference type="PROSITE" id="PS51459">
    <property type="entry name" value="FIDO"/>
    <property type="match status" value="1"/>
</dbReference>
<dbReference type="Proteomes" id="UP001236507">
    <property type="component" value="Unassembled WGS sequence"/>
</dbReference>
<dbReference type="Gene3D" id="1.10.3290.10">
    <property type="entry name" value="Fido-like domain"/>
    <property type="match status" value="1"/>
</dbReference>
<dbReference type="RefSeq" id="WP_283344286.1">
    <property type="nucleotide sequence ID" value="NZ_JASHIF010000007.1"/>
</dbReference>
<protein>
    <submittedName>
        <fullName evidence="2">Fic family protein</fullName>
    </submittedName>
</protein>
<dbReference type="InterPro" id="IPR003812">
    <property type="entry name" value="Fido"/>
</dbReference>
<name>A0ABT6Y6Z9_9BACT</name>
<dbReference type="InterPro" id="IPR025758">
    <property type="entry name" value="Fic/DOC_N"/>
</dbReference>
<dbReference type="PANTHER" id="PTHR13504:SF35">
    <property type="entry name" value="PROTEIN ADENYLYLTRANSFERASE SOFIC"/>
    <property type="match status" value="1"/>
</dbReference>
<dbReference type="Pfam" id="PF02661">
    <property type="entry name" value="Fic"/>
    <property type="match status" value="1"/>
</dbReference>
<evidence type="ECO:0000259" key="1">
    <source>
        <dbReference type="PROSITE" id="PS51459"/>
    </source>
</evidence>
<gene>
    <name evidence="2" type="ORF">QM524_08930</name>
</gene>
<sequence length="358" mass="41399">MWNIEDFPPKIELETKEVLKMVNKARTALAELKGVAESIPNQYLLLNTLVLQEAKDSSAIENIVTTHDELFKAELNISGVQFLAAKEVQNYAIALKGGYELVKSSNLLTNRTILEIQETLERNKAGFRKVPGTSLKNNFGQVVYEPPQSNNEIVSLMNSLEKFINDDELSDLDDLVKMALIHFQFESIHPFYDGNGRTGRIMNVLYLQKQGLINLPILYLSRYINQNKSDYYRLIQGVRDHENWIDWIKYMLTAIEKTSIQSIGMVKQLRQLMQAYKEKVRTELPKIYSQDLLNNLFKHPYTKIEFVQEDLRVTRITATKYLDQLIEIGLLTKYKIGKSSYYVNHALIALFSQDYTIQ</sequence>
<evidence type="ECO:0000313" key="2">
    <source>
        <dbReference type="EMBL" id="MDI9859330.1"/>
    </source>
</evidence>
<organism evidence="2 3">
    <name type="scientific">Flectobacillus roseus</name>
    <dbReference type="NCBI Taxonomy" id="502259"/>
    <lineage>
        <taxon>Bacteria</taxon>
        <taxon>Pseudomonadati</taxon>
        <taxon>Bacteroidota</taxon>
        <taxon>Cytophagia</taxon>
        <taxon>Cytophagales</taxon>
        <taxon>Flectobacillaceae</taxon>
        <taxon>Flectobacillus</taxon>
    </lineage>
</organism>
<dbReference type="SUPFAM" id="SSF140931">
    <property type="entry name" value="Fic-like"/>
    <property type="match status" value="1"/>
</dbReference>
<dbReference type="Pfam" id="PF13784">
    <property type="entry name" value="Fic_N"/>
    <property type="match status" value="1"/>
</dbReference>
<proteinExistence type="predicted"/>
<dbReference type="EMBL" id="JASHIF010000007">
    <property type="protein sequence ID" value="MDI9859330.1"/>
    <property type="molecule type" value="Genomic_DNA"/>
</dbReference>
<reference evidence="2 3" key="1">
    <citation type="submission" date="2023-05" db="EMBL/GenBank/DDBJ databases">
        <title>Novel species of genus Flectobacillus isolated from stream in China.</title>
        <authorList>
            <person name="Lu H."/>
        </authorList>
    </citation>
    <scope>NUCLEOTIDE SEQUENCE [LARGE SCALE GENOMIC DNA]</scope>
    <source>
        <strain evidence="2 3">KCTC 42575</strain>
    </source>
</reference>
<dbReference type="InterPro" id="IPR040198">
    <property type="entry name" value="Fido_containing"/>
</dbReference>
<accession>A0ABT6Y6Z9</accession>
<dbReference type="Pfam" id="PF21248">
    <property type="entry name" value="SoFic-like_C"/>
    <property type="match status" value="1"/>
</dbReference>
<dbReference type="InterPro" id="IPR048770">
    <property type="entry name" value="SoFic-like_C"/>
</dbReference>
<keyword evidence="3" id="KW-1185">Reference proteome</keyword>
<dbReference type="InterPro" id="IPR026287">
    <property type="entry name" value="SoFic-like"/>
</dbReference>
<evidence type="ECO:0000313" key="3">
    <source>
        <dbReference type="Proteomes" id="UP001236507"/>
    </source>
</evidence>
<dbReference type="InterPro" id="IPR036597">
    <property type="entry name" value="Fido-like_dom_sf"/>
</dbReference>
<dbReference type="PANTHER" id="PTHR13504">
    <property type="entry name" value="FIDO DOMAIN-CONTAINING PROTEIN DDB_G0283145"/>
    <property type="match status" value="1"/>
</dbReference>
<feature type="domain" description="Fido" evidence="1">
    <location>
        <begin position="108"/>
        <end position="253"/>
    </location>
</feature>